<protein>
    <recommendedName>
        <fullName evidence="7">Phospholipase B-like</fullName>
        <ecNumber evidence="7">3.1.1.-</ecNumber>
    </recommendedName>
</protein>
<keyword evidence="4 7" id="KW-0442">Lipid degradation</keyword>
<evidence type="ECO:0000256" key="3">
    <source>
        <dbReference type="ARBA" id="ARBA00022801"/>
    </source>
</evidence>
<sequence>MGSWPCRLLLIFIVVASCYAQSKLHKEKELGKDEWYTYKQMCLVDGKLEVVEGIDCKQPIAQARWKNAVNASGWTFYEVETFGKHATPEQQAYSAGYLEGILSKPVVQFHIMNTVDVYCTNYTGYCNRLKTFMSDNAKWTTEQIQQAKPDDVYWSAVNRTYYQLSGLIDGFEGRPVNSRITLELHPITFINWNGDFYDLEKKLNKTADQPQTDGKCSGLVKVAPGNKDLFISQVTMSGFQNMLRVLKLYKFDYDKKHYPGYAHSMASYPGMLYSSDDFALMSSGLAIIETTISVFNNTLFEKTNTSQLPTWVRAIISNQLAHDGLEWCKIYSKLNSGTYNNQWVVLDYNKFTPGQPLANDSLLYILEQMPGTIIYNDLTWFLKNYSYFPSYNIPFFSKITEISGFIPHSQKLGDWFKWGKSPRAKIFDRDHGNVKCIDSLTKLMRYNNYQNDPFSKCNCTPPYSAEAGISARGDLNPADGKYEFPGMGHVNHGGLDYKGTNYEMMKKLGFRAWGGPTYDQVPAFKWSTFDFNTRVPHHGHPDEWKFEPFDHTWEVEVHTP</sequence>
<comment type="function">
    <text evidence="7">Putative phospholipase.</text>
</comment>
<dbReference type="GO" id="GO:0009395">
    <property type="term" value="P:phospholipid catabolic process"/>
    <property type="evidence" value="ECO:0007669"/>
    <property type="project" value="TreeGrafter"/>
</dbReference>
<comment type="caution">
    <text evidence="8">The sequence shown here is derived from an EMBL/GenBank/DDBJ whole genome shotgun (WGS) entry which is preliminary data.</text>
</comment>
<evidence type="ECO:0000313" key="8">
    <source>
        <dbReference type="EMBL" id="CAJ0583201.1"/>
    </source>
</evidence>
<evidence type="ECO:0000256" key="6">
    <source>
        <dbReference type="ARBA" id="ARBA00023180"/>
    </source>
</evidence>
<dbReference type="GO" id="GO:0004620">
    <property type="term" value="F:phospholipase activity"/>
    <property type="evidence" value="ECO:0007669"/>
    <property type="project" value="InterPro"/>
</dbReference>
<reference evidence="8" key="1">
    <citation type="submission" date="2023-06" db="EMBL/GenBank/DDBJ databases">
        <authorList>
            <person name="Delattre M."/>
        </authorList>
    </citation>
    <scope>NUCLEOTIDE SEQUENCE</scope>
    <source>
        <strain evidence="8">AF72</strain>
    </source>
</reference>
<dbReference type="PROSITE" id="PS51257">
    <property type="entry name" value="PROKAR_LIPOPROTEIN"/>
    <property type="match status" value="1"/>
</dbReference>
<dbReference type="Proteomes" id="UP001177023">
    <property type="component" value="Unassembled WGS sequence"/>
</dbReference>
<feature type="chain" id="PRO_5041484261" description="Phospholipase B-like" evidence="7">
    <location>
        <begin position="21"/>
        <end position="560"/>
    </location>
</feature>
<keyword evidence="3 7" id="KW-0378">Hydrolase</keyword>
<dbReference type="GO" id="GO:0005576">
    <property type="term" value="C:extracellular region"/>
    <property type="evidence" value="ECO:0007669"/>
    <property type="project" value="TreeGrafter"/>
</dbReference>
<keyword evidence="6" id="KW-0325">Glycoprotein</keyword>
<feature type="signal peptide" evidence="7">
    <location>
        <begin position="1"/>
        <end position="20"/>
    </location>
</feature>
<keyword evidence="9" id="KW-1185">Reference proteome</keyword>
<accession>A0AA36D9E7</accession>
<name>A0AA36D9E7_9BILA</name>
<evidence type="ECO:0000256" key="5">
    <source>
        <dbReference type="ARBA" id="ARBA00023098"/>
    </source>
</evidence>
<dbReference type="Gene3D" id="3.60.60.30">
    <property type="match status" value="1"/>
</dbReference>
<dbReference type="AlphaFoldDB" id="A0AA36D9E7"/>
<keyword evidence="5 7" id="KW-0443">Lipid metabolism</keyword>
<comment type="similarity">
    <text evidence="1 7">Belongs to the phospholipase B-like family.</text>
</comment>
<evidence type="ECO:0000256" key="7">
    <source>
        <dbReference type="RuleBase" id="RU364138"/>
    </source>
</evidence>
<dbReference type="InterPro" id="IPR007000">
    <property type="entry name" value="PLipase_B-like"/>
</dbReference>
<evidence type="ECO:0000256" key="1">
    <source>
        <dbReference type="ARBA" id="ARBA00007835"/>
    </source>
</evidence>
<keyword evidence="2 7" id="KW-0732">Signal</keyword>
<evidence type="ECO:0000256" key="4">
    <source>
        <dbReference type="ARBA" id="ARBA00022963"/>
    </source>
</evidence>
<dbReference type="EMBL" id="CATQJA010002665">
    <property type="protein sequence ID" value="CAJ0583201.1"/>
    <property type="molecule type" value="Genomic_DNA"/>
</dbReference>
<organism evidence="8 9">
    <name type="scientific">Mesorhabditis spiculigera</name>
    <dbReference type="NCBI Taxonomy" id="96644"/>
    <lineage>
        <taxon>Eukaryota</taxon>
        <taxon>Metazoa</taxon>
        <taxon>Ecdysozoa</taxon>
        <taxon>Nematoda</taxon>
        <taxon>Chromadorea</taxon>
        <taxon>Rhabditida</taxon>
        <taxon>Rhabditina</taxon>
        <taxon>Rhabditomorpha</taxon>
        <taxon>Rhabditoidea</taxon>
        <taxon>Rhabditidae</taxon>
        <taxon>Mesorhabditinae</taxon>
        <taxon>Mesorhabditis</taxon>
    </lineage>
</organism>
<proteinExistence type="inferred from homology"/>
<evidence type="ECO:0000256" key="2">
    <source>
        <dbReference type="ARBA" id="ARBA00022729"/>
    </source>
</evidence>
<feature type="non-terminal residue" evidence="8">
    <location>
        <position position="560"/>
    </location>
</feature>
<dbReference type="Pfam" id="PF04916">
    <property type="entry name" value="Phospholip_B"/>
    <property type="match status" value="1"/>
</dbReference>
<dbReference type="EC" id="3.1.1.-" evidence="7"/>
<gene>
    <name evidence="8" type="ORF">MSPICULIGERA_LOCUS21294</name>
</gene>
<dbReference type="PANTHER" id="PTHR12370">
    <property type="entry name" value="PHOSPHOLIPASE B-RELATED"/>
    <property type="match status" value="1"/>
</dbReference>
<evidence type="ECO:0000313" key="9">
    <source>
        <dbReference type="Proteomes" id="UP001177023"/>
    </source>
</evidence>
<dbReference type="PANTHER" id="PTHR12370:SF7">
    <property type="entry name" value="PHOSPHOLIPASE B-LIKE 2-RELATED"/>
    <property type="match status" value="1"/>
</dbReference>